<dbReference type="AlphaFoldDB" id="A0A517Z8Y4"/>
<organism evidence="2 3">
    <name type="scientific">Maioricimonas rarisocia</name>
    <dbReference type="NCBI Taxonomy" id="2528026"/>
    <lineage>
        <taxon>Bacteria</taxon>
        <taxon>Pseudomonadati</taxon>
        <taxon>Planctomycetota</taxon>
        <taxon>Planctomycetia</taxon>
        <taxon>Planctomycetales</taxon>
        <taxon>Planctomycetaceae</taxon>
        <taxon>Maioricimonas</taxon>
    </lineage>
</organism>
<dbReference type="EMBL" id="CP036275">
    <property type="protein sequence ID" value="QDU38947.1"/>
    <property type="molecule type" value="Genomic_DNA"/>
</dbReference>
<keyword evidence="3" id="KW-1185">Reference proteome</keyword>
<dbReference type="OrthoDB" id="507855at2"/>
<dbReference type="InterPro" id="IPR016584">
    <property type="entry name" value="MeTrfase_VrtF"/>
</dbReference>
<protein>
    <submittedName>
        <fullName evidence="2">Methyltransferase domain protein</fullName>
    </submittedName>
</protein>
<dbReference type="CDD" id="cd02440">
    <property type="entry name" value="AdoMet_MTases"/>
    <property type="match status" value="1"/>
</dbReference>
<dbReference type="Gene3D" id="3.40.50.150">
    <property type="entry name" value="Vaccinia Virus protein VP39"/>
    <property type="match status" value="1"/>
</dbReference>
<dbReference type="PIRSF" id="PIRSF011491">
    <property type="entry name" value="Mtase_YbcY_prd"/>
    <property type="match status" value="1"/>
</dbReference>
<evidence type="ECO:0000313" key="2">
    <source>
        <dbReference type="EMBL" id="QDU38947.1"/>
    </source>
</evidence>
<dbReference type="RefSeq" id="WP_145370181.1">
    <property type="nucleotide sequence ID" value="NZ_CP036275.1"/>
</dbReference>
<evidence type="ECO:0000259" key="1">
    <source>
        <dbReference type="Pfam" id="PF08242"/>
    </source>
</evidence>
<proteinExistence type="predicted"/>
<accession>A0A517Z8Y4</accession>
<dbReference type="GO" id="GO:0008168">
    <property type="term" value="F:methyltransferase activity"/>
    <property type="evidence" value="ECO:0007669"/>
    <property type="project" value="UniProtKB-KW"/>
</dbReference>
<dbReference type="Pfam" id="PF08242">
    <property type="entry name" value="Methyltransf_12"/>
    <property type="match status" value="1"/>
</dbReference>
<evidence type="ECO:0000313" key="3">
    <source>
        <dbReference type="Proteomes" id="UP000320496"/>
    </source>
</evidence>
<keyword evidence="2" id="KW-0489">Methyltransferase</keyword>
<dbReference type="Proteomes" id="UP000320496">
    <property type="component" value="Chromosome"/>
</dbReference>
<dbReference type="GO" id="GO:0032259">
    <property type="term" value="P:methylation"/>
    <property type="evidence" value="ECO:0007669"/>
    <property type="project" value="UniProtKB-KW"/>
</dbReference>
<keyword evidence="2" id="KW-0808">Transferase</keyword>
<dbReference type="KEGG" id="mri:Mal4_32790"/>
<gene>
    <name evidence="2" type="ORF">Mal4_32790</name>
</gene>
<dbReference type="InterPro" id="IPR013217">
    <property type="entry name" value="Methyltransf_12"/>
</dbReference>
<name>A0A517Z8Y4_9PLAN</name>
<dbReference type="SUPFAM" id="SSF53335">
    <property type="entry name" value="S-adenosyl-L-methionine-dependent methyltransferases"/>
    <property type="match status" value="1"/>
</dbReference>
<sequence>MSGQRAISGAEAGQAVYTPRVLRIYDLLVHGVSNPWIWRCPTPKLVELYDRCASGRHLDVGVGTGYFLDRCRFPVEQPEIVLMDLNEDCLEAAAERIRRYGPTTVHCDVLEPVPDDLGRFDSIGLMYLLHCLPGTIEEKACVFDHLKPLLASGGCLFGATLLSEGVRRGVAARYLMSAYNRKQIFTNQADSLDGLRTALESRFSNVEIQTTGCAALFVART</sequence>
<feature type="domain" description="Methyltransferase type 12" evidence="1">
    <location>
        <begin position="58"/>
        <end position="156"/>
    </location>
</feature>
<reference evidence="2 3" key="1">
    <citation type="submission" date="2019-02" db="EMBL/GenBank/DDBJ databases">
        <title>Deep-cultivation of Planctomycetes and their phenomic and genomic characterization uncovers novel biology.</title>
        <authorList>
            <person name="Wiegand S."/>
            <person name="Jogler M."/>
            <person name="Boedeker C."/>
            <person name="Pinto D."/>
            <person name="Vollmers J."/>
            <person name="Rivas-Marin E."/>
            <person name="Kohn T."/>
            <person name="Peeters S.H."/>
            <person name="Heuer A."/>
            <person name="Rast P."/>
            <person name="Oberbeckmann S."/>
            <person name="Bunk B."/>
            <person name="Jeske O."/>
            <person name="Meyerdierks A."/>
            <person name="Storesund J.E."/>
            <person name="Kallscheuer N."/>
            <person name="Luecker S."/>
            <person name="Lage O.M."/>
            <person name="Pohl T."/>
            <person name="Merkel B.J."/>
            <person name="Hornburger P."/>
            <person name="Mueller R.-W."/>
            <person name="Bruemmer F."/>
            <person name="Labrenz M."/>
            <person name="Spormann A.M."/>
            <person name="Op den Camp H."/>
            <person name="Overmann J."/>
            <person name="Amann R."/>
            <person name="Jetten M.S.M."/>
            <person name="Mascher T."/>
            <person name="Medema M.H."/>
            <person name="Devos D.P."/>
            <person name="Kaster A.-K."/>
            <person name="Ovreas L."/>
            <person name="Rohde M."/>
            <person name="Galperin M.Y."/>
            <person name="Jogler C."/>
        </authorList>
    </citation>
    <scope>NUCLEOTIDE SEQUENCE [LARGE SCALE GENOMIC DNA]</scope>
    <source>
        <strain evidence="2 3">Mal4</strain>
    </source>
</reference>
<dbReference type="InterPro" id="IPR029063">
    <property type="entry name" value="SAM-dependent_MTases_sf"/>
</dbReference>